<organism evidence="2 3">
    <name type="scientific">Corynebacterium renale</name>
    <dbReference type="NCBI Taxonomy" id="1724"/>
    <lineage>
        <taxon>Bacteria</taxon>
        <taxon>Bacillati</taxon>
        <taxon>Actinomycetota</taxon>
        <taxon>Actinomycetes</taxon>
        <taxon>Mycobacteriales</taxon>
        <taxon>Corynebacteriaceae</taxon>
        <taxon>Corynebacterium</taxon>
    </lineage>
</organism>
<dbReference type="OrthoDB" id="3473874at2"/>
<dbReference type="STRING" id="1724.GCA_001044175_02423"/>
<evidence type="ECO:0000313" key="2">
    <source>
        <dbReference type="EMBL" id="PFG27855.1"/>
    </source>
</evidence>
<comment type="caution">
    <text evidence="2">The sequence shown here is derived from an EMBL/GenBank/DDBJ whole genome shotgun (WGS) entry which is preliminary data.</text>
</comment>
<dbReference type="EMBL" id="PDJF01000001">
    <property type="protein sequence ID" value="PFG27855.1"/>
    <property type="molecule type" value="Genomic_DNA"/>
</dbReference>
<gene>
    <name evidence="2" type="ORF">ATK06_0934</name>
</gene>
<name>A0A2A9DNV1_9CORY</name>
<evidence type="ECO:0000259" key="1">
    <source>
        <dbReference type="Pfam" id="PF00582"/>
    </source>
</evidence>
<evidence type="ECO:0000313" key="3">
    <source>
        <dbReference type="Proteomes" id="UP000221653"/>
    </source>
</evidence>
<dbReference type="Proteomes" id="UP000221653">
    <property type="component" value="Unassembled WGS sequence"/>
</dbReference>
<dbReference type="Pfam" id="PF00582">
    <property type="entry name" value="Usp"/>
    <property type="match status" value="1"/>
</dbReference>
<feature type="domain" description="UspA" evidence="1">
    <location>
        <begin position="7"/>
        <end position="153"/>
    </location>
</feature>
<dbReference type="AlphaFoldDB" id="A0A2A9DNV1"/>
<dbReference type="SUPFAM" id="SSF52402">
    <property type="entry name" value="Adenine nucleotide alpha hydrolases-like"/>
    <property type="match status" value="1"/>
</dbReference>
<reference evidence="2 3" key="1">
    <citation type="submission" date="2017-10" db="EMBL/GenBank/DDBJ databases">
        <title>Sequencing the genomes of 1000 actinobacteria strains.</title>
        <authorList>
            <person name="Klenk H.-P."/>
        </authorList>
    </citation>
    <scope>NUCLEOTIDE SEQUENCE [LARGE SCALE GENOMIC DNA]</scope>
    <source>
        <strain evidence="2 3">DSM 20688</strain>
    </source>
</reference>
<accession>A0A2A9DNV1</accession>
<keyword evidence="3" id="KW-1185">Reference proteome</keyword>
<protein>
    <submittedName>
        <fullName evidence="2">Nucleotide-binding universal stress UspA family protein</fullName>
    </submittedName>
</protein>
<dbReference type="CDD" id="cd23659">
    <property type="entry name" value="USP_At3g01520-like"/>
    <property type="match status" value="1"/>
</dbReference>
<sequence length="159" mass="16942">MNSTNTTLIAYDGSEEARRALTWAAQLLKTDHVDILTVWEPAARQAARSAGMSGMHQGDWTHSTDGGDPAFEIARDVARDGQALAEELGLSARAHIVETASSVWSAILDAAEQLQPTCLVTGTKAISGVSSWWRTSTADSLVKNAGIPILVVPPEDDED</sequence>
<dbReference type="InterPro" id="IPR006016">
    <property type="entry name" value="UspA"/>
</dbReference>
<proteinExistence type="predicted"/>
<dbReference type="Gene3D" id="3.40.50.620">
    <property type="entry name" value="HUPs"/>
    <property type="match status" value="1"/>
</dbReference>
<dbReference type="RefSeq" id="WP_098388915.1">
    <property type="nucleotide sequence ID" value="NZ_LS483464.1"/>
</dbReference>
<dbReference type="InterPro" id="IPR014729">
    <property type="entry name" value="Rossmann-like_a/b/a_fold"/>
</dbReference>